<dbReference type="PROSITE" id="PS50405">
    <property type="entry name" value="GST_CTER"/>
    <property type="match status" value="1"/>
</dbReference>
<reference evidence="7" key="1">
    <citation type="journal article" date="2023" name="Nat. Commun.">
        <title>Diploid and tetraploid genomes of Acorus and the evolution of monocots.</title>
        <authorList>
            <person name="Ma L."/>
            <person name="Liu K.W."/>
            <person name="Li Z."/>
            <person name="Hsiao Y.Y."/>
            <person name="Qi Y."/>
            <person name="Fu T."/>
            <person name="Tang G.D."/>
            <person name="Zhang D."/>
            <person name="Sun W.H."/>
            <person name="Liu D.K."/>
            <person name="Li Y."/>
            <person name="Chen G.Z."/>
            <person name="Liu X.D."/>
            <person name="Liao X.Y."/>
            <person name="Jiang Y.T."/>
            <person name="Yu X."/>
            <person name="Hao Y."/>
            <person name="Huang J."/>
            <person name="Zhao X.W."/>
            <person name="Ke S."/>
            <person name="Chen Y.Y."/>
            <person name="Wu W.L."/>
            <person name="Hsu J.L."/>
            <person name="Lin Y.F."/>
            <person name="Huang M.D."/>
            <person name="Li C.Y."/>
            <person name="Huang L."/>
            <person name="Wang Z.W."/>
            <person name="Zhao X."/>
            <person name="Zhong W.Y."/>
            <person name="Peng D.H."/>
            <person name="Ahmad S."/>
            <person name="Lan S."/>
            <person name="Zhang J.S."/>
            <person name="Tsai W.C."/>
            <person name="Van de Peer Y."/>
            <person name="Liu Z.J."/>
        </authorList>
    </citation>
    <scope>NUCLEOTIDE SEQUENCE</scope>
    <source>
        <strain evidence="7">CP</strain>
    </source>
</reference>
<dbReference type="Gene3D" id="1.20.1050.10">
    <property type="match status" value="1"/>
</dbReference>
<feature type="domain" description="GST C-terminal" evidence="6">
    <location>
        <begin position="95"/>
        <end position="221"/>
    </location>
</feature>
<dbReference type="InterPro" id="IPR034347">
    <property type="entry name" value="GST_Phi_C"/>
</dbReference>
<comment type="similarity">
    <text evidence="1">Belongs to the GST superfamily. Phi family.</text>
</comment>
<sequence>MAKEAETVKVFGLALSTCTARVLTALEEKGASYEVVNVNLQIGEHKQPTYLARNPFGQIPALEDGSLTIFESRAMARYVAKKYSSSGTDLLRSGNPGEAAHVDVWLEAEAQHFNPPISTIVYHLVILPVFGGVADEKVVEENTAKLEKVLDVYEERLSKSKYLAGDFFSLADLSHFPYTYYLMKTPKASLITSRPHVKAWWEAVSSRPAFKKVAVGMTLGS</sequence>
<keyword evidence="3" id="KW-0808">Transferase</keyword>
<dbReference type="InterPro" id="IPR010987">
    <property type="entry name" value="Glutathione-S-Trfase_C-like"/>
</dbReference>
<dbReference type="SFLD" id="SFLDG00358">
    <property type="entry name" value="Main_(cytGST)"/>
    <property type="match status" value="1"/>
</dbReference>
<dbReference type="SFLD" id="SFLDS00019">
    <property type="entry name" value="Glutathione_Transferase_(cytos"/>
    <property type="match status" value="1"/>
</dbReference>
<dbReference type="SFLD" id="SFLDG01154">
    <property type="entry name" value="Main.5:_Phi-like"/>
    <property type="match status" value="1"/>
</dbReference>
<evidence type="ECO:0000256" key="1">
    <source>
        <dbReference type="ARBA" id="ARBA00010128"/>
    </source>
</evidence>
<keyword evidence="8" id="KW-1185">Reference proteome</keyword>
<dbReference type="GO" id="GO:0005737">
    <property type="term" value="C:cytoplasm"/>
    <property type="evidence" value="ECO:0007669"/>
    <property type="project" value="TreeGrafter"/>
</dbReference>
<dbReference type="InterPro" id="IPR004046">
    <property type="entry name" value="GST_C"/>
</dbReference>
<dbReference type="SUPFAM" id="SSF47616">
    <property type="entry name" value="GST C-terminal domain-like"/>
    <property type="match status" value="1"/>
</dbReference>
<dbReference type="InterPro" id="IPR036282">
    <property type="entry name" value="Glutathione-S-Trfase_C_sf"/>
</dbReference>
<evidence type="ECO:0000313" key="7">
    <source>
        <dbReference type="EMBL" id="KAK1319488.1"/>
    </source>
</evidence>
<dbReference type="FunFam" id="1.20.1050.10:FF:000004">
    <property type="entry name" value="Glutathione S-transferase F2"/>
    <property type="match status" value="1"/>
</dbReference>
<proteinExistence type="inferred from homology"/>
<dbReference type="InterPro" id="IPR040079">
    <property type="entry name" value="Glutathione_S-Trfase"/>
</dbReference>
<evidence type="ECO:0000256" key="3">
    <source>
        <dbReference type="ARBA" id="ARBA00022679"/>
    </source>
</evidence>
<dbReference type="GO" id="GO:0006749">
    <property type="term" value="P:glutathione metabolic process"/>
    <property type="evidence" value="ECO:0007669"/>
    <property type="project" value="TreeGrafter"/>
</dbReference>
<dbReference type="GO" id="GO:0004364">
    <property type="term" value="F:glutathione transferase activity"/>
    <property type="evidence" value="ECO:0007669"/>
    <property type="project" value="UniProtKB-EC"/>
</dbReference>
<dbReference type="EMBL" id="JAUJYO010000004">
    <property type="protein sequence ID" value="KAK1319488.1"/>
    <property type="molecule type" value="Genomic_DNA"/>
</dbReference>
<name>A0AAV9F333_ACOCL</name>
<evidence type="ECO:0000259" key="5">
    <source>
        <dbReference type="PROSITE" id="PS50404"/>
    </source>
</evidence>
<dbReference type="GO" id="GO:0043295">
    <property type="term" value="F:glutathione binding"/>
    <property type="evidence" value="ECO:0007669"/>
    <property type="project" value="TreeGrafter"/>
</dbReference>
<comment type="caution">
    <text evidence="7">The sequence shown here is derived from an EMBL/GenBank/DDBJ whole genome shotgun (WGS) entry which is preliminary data.</text>
</comment>
<evidence type="ECO:0000256" key="2">
    <source>
        <dbReference type="ARBA" id="ARBA00012452"/>
    </source>
</evidence>
<dbReference type="EC" id="2.5.1.18" evidence="2"/>
<protein>
    <recommendedName>
        <fullName evidence="2">glutathione transferase</fullName>
        <ecNumber evidence="2">2.5.1.18</ecNumber>
    </recommendedName>
</protein>
<dbReference type="Pfam" id="PF00043">
    <property type="entry name" value="GST_C"/>
    <property type="match status" value="1"/>
</dbReference>
<accession>A0AAV9F333</accession>
<dbReference type="GO" id="GO:0009635">
    <property type="term" value="P:response to herbicide"/>
    <property type="evidence" value="ECO:0007669"/>
    <property type="project" value="UniProtKB-ARBA"/>
</dbReference>
<evidence type="ECO:0000259" key="6">
    <source>
        <dbReference type="PROSITE" id="PS50405"/>
    </source>
</evidence>
<gene>
    <name evidence="7" type="primary">GSTF1</name>
    <name evidence="7" type="ORF">QJS10_CPB04g00801</name>
</gene>
<dbReference type="InterPro" id="IPR004045">
    <property type="entry name" value="Glutathione_S-Trfase_N"/>
</dbReference>
<organism evidence="7 8">
    <name type="scientific">Acorus calamus</name>
    <name type="common">Sweet flag</name>
    <dbReference type="NCBI Taxonomy" id="4465"/>
    <lineage>
        <taxon>Eukaryota</taxon>
        <taxon>Viridiplantae</taxon>
        <taxon>Streptophyta</taxon>
        <taxon>Embryophyta</taxon>
        <taxon>Tracheophyta</taxon>
        <taxon>Spermatophyta</taxon>
        <taxon>Magnoliopsida</taxon>
        <taxon>Liliopsida</taxon>
        <taxon>Acoraceae</taxon>
        <taxon>Acorus</taxon>
    </lineage>
</organism>
<comment type="catalytic activity">
    <reaction evidence="4">
        <text>RX + glutathione = an S-substituted glutathione + a halide anion + H(+)</text>
        <dbReference type="Rhea" id="RHEA:16437"/>
        <dbReference type="ChEBI" id="CHEBI:15378"/>
        <dbReference type="ChEBI" id="CHEBI:16042"/>
        <dbReference type="ChEBI" id="CHEBI:17792"/>
        <dbReference type="ChEBI" id="CHEBI:57925"/>
        <dbReference type="ChEBI" id="CHEBI:90779"/>
        <dbReference type="EC" id="2.5.1.18"/>
    </reaction>
</comment>
<evidence type="ECO:0000256" key="4">
    <source>
        <dbReference type="ARBA" id="ARBA00047960"/>
    </source>
</evidence>
<dbReference type="Pfam" id="PF02798">
    <property type="entry name" value="GST_N"/>
    <property type="match status" value="1"/>
</dbReference>
<dbReference type="AlphaFoldDB" id="A0AAV9F333"/>
<dbReference type="Gene3D" id="3.40.30.10">
    <property type="entry name" value="Glutaredoxin"/>
    <property type="match status" value="1"/>
</dbReference>
<dbReference type="InterPro" id="IPR036249">
    <property type="entry name" value="Thioredoxin-like_sf"/>
</dbReference>
<dbReference type="CDD" id="cd03187">
    <property type="entry name" value="GST_C_Phi"/>
    <property type="match status" value="1"/>
</dbReference>
<dbReference type="SUPFAM" id="SSF52833">
    <property type="entry name" value="Thioredoxin-like"/>
    <property type="match status" value="1"/>
</dbReference>
<feature type="domain" description="GST N-terminal" evidence="5">
    <location>
        <begin position="6"/>
        <end position="87"/>
    </location>
</feature>
<dbReference type="PANTHER" id="PTHR43900">
    <property type="entry name" value="GLUTATHIONE S-TRANSFERASE RHO"/>
    <property type="match status" value="1"/>
</dbReference>
<evidence type="ECO:0000313" key="8">
    <source>
        <dbReference type="Proteomes" id="UP001180020"/>
    </source>
</evidence>
<reference evidence="7" key="2">
    <citation type="submission" date="2023-06" db="EMBL/GenBank/DDBJ databases">
        <authorList>
            <person name="Ma L."/>
            <person name="Liu K.-W."/>
            <person name="Li Z."/>
            <person name="Hsiao Y.-Y."/>
            <person name="Qi Y."/>
            <person name="Fu T."/>
            <person name="Tang G."/>
            <person name="Zhang D."/>
            <person name="Sun W.-H."/>
            <person name="Liu D.-K."/>
            <person name="Li Y."/>
            <person name="Chen G.-Z."/>
            <person name="Liu X.-D."/>
            <person name="Liao X.-Y."/>
            <person name="Jiang Y.-T."/>
            <person name="Yu X."/>
            <person name="Hao Y."/>
            <person name="Huang J."/>
            <person name="Zhao X.-W."/>
            <person name="Ke S."/>
            <person name="Chen Y.-Y."/>
            <person name="Wu W.-L."/>
            <person name="Hsu J.-L."/>
            <person name="Lin Y.-F."/>
            <person name="Huang M.-D."/>
            <person name="Li C.-Y."/>
            <person name="Huang L."/>
            <person name="Wang Z.-W."/>
            <person name="Zhao X."/>
            <person name="Zhong W.-Y."/>
            <person name="Peng D.-H."/>
            <person name="Ahmad S."/>
            <person name="Lan S."/>
            <person name="Zhang J.-S."/>
            <person name="Tsai W.-C."/>
            <person name="Van De Peer Y."/>
            <person name="Liu Z.-J."/>
        </authorList>
    </citation>
    <scope>NUCLEOTIDE SEQUENCE</scope>
    <source>
        <strain evidence="7">CP</strain>
        <tissue evidence="7">Leaves</tissue>
    </source>
</reference>
<dbReference type="FunFam" id="3.40.30.10:FF:000016">
    <property type="entry name" value="Glutathione S-transferase F2"/>
    <property type="match status" value="1"/>
</dbReference>
<dbReference type="CDD" id="cd03053">
    <property type="entry name" value="GST_N_Phi"/>
    <property type="match status" value="1"/>
</dbReference>
<dbReference type="Proteomes" id="UP001180020">
    <property type="component" value="Unassembled WGS sequence"/>
</dbReference>
<dbReference type="PANTHER" id="PTHR43900:SF49">
    <property type="entry name" value="GLUTATHIONE S-TRANSFERASE GSTF1-RELATED"/>
    <property type="match status" value="1"/>
</dbReference>
<dbReference type="PROSITE" id="PS50404">
    <property type="entry name" value="GST_NTER"/>
    <property type="match status" value="1"/>
</dbReference>